<reference evidence="2 3" key="1">
    <citation type="submission" date="2021-01" db="EMBL/GenBank/DDBJ databases">
        <title>Whole genome shotgun sequence of Verrucosispora gifhornensis NBRC 16317.</title>
        <authorList>
            <person name="Komaki H."/>
            <person name="Tamura T."/>
        </authorList>
    </citation>
    <scope>NUCLEOTIDE SEQUENCE [LARGE SCALE GENOMIC DNA]</scope>
    <source>
        <strain evidence="2 3">NBRC 16317</strain>
    </source>
</reference>
<sequence length="98" mass="11030">MSAGEYTPGEQLGDSLPPGARRRVLYRPTVWWLRLLPIALVPAMVFLAVGGWIVVLCYVAVGLLITLPMRLAAYTEWGLRQSDLDEMVLRDAVNARFW</sequence>
<keyword evidence="1" id="KW-1133">Transmembrane helix</keyword>
<evidence type="ECO:0000313" key="3">
    <source>
        <dbReference type="Proteomes" id="UP000647860"/>
    </source>
</evidence>
<protein>
    <recommendedName>
        <fullName evidence="4">Sensor</fullName>
    </recommendedName>
</protein>
<dbReference type="EMBL" id="BOPA01000021">
    <property type="protein sequence ID" value="GIJ16654.1"/>
    <property type="molecule type" value="Genomic_DNA"/>
</dbReference>
<keyword evidence="1" id="KW-0812">Transmembrane</keyword>
<evidence type="ECO:0000256" key="1">
    <source>
        <dbReference type="SAM" id="Phobius"/>
    </source>
</evidence>
<name>A0ABQ4IFG8_9ACTN</name>
<dbReference type="Proteomes" id="UP000647860">
    <property type="component" value="Unassembled WGS sequence"/>
</dbReference>
<organism evidence="2 3">
    <name type="scientific">Micromonospora gifhornensis</name>
    <dbReference type="NCBI Taxonomy" id="84594"/>
    <lineage>
        <taxon>Bacteria</taxon>
        <taxon>Bacillati</taxon>
        <taxon>Actinomycetota</taxon>
        <taxon>Actinomycetes</taxon>
        <taxon>Micromonosporales</taxon>
        <taxon>Micromonosporaceae</taxon>
        <taxon>Micromonospora</taxon>
    </lineage>
</organism>
<keyword evidence="3" id="KW-1185">Reference proteome</keyword>
<dbReference type="RefSeq" id="WP_204291603.1">
    <property type="nucleotide sequence ID" value="NZ_BAAAGZ010000012.1"/>
</dbReference>
<evidence type="ECO:0008006" key="4">
    <source>
        <dbReference type="Google" id="ProtNLM"/>
    </source>
</evidence>
<accession>A0ABQ4IFG8</accession>
<gene>
    <name evidence="2" type="ORF">Vgi01_33380</name>
</gene>
<evidence type="ECO:0000313" key="2">
    <source>
        <dbReference type="EMBL" id="GIJ16654.1"/>
    </source>
</evidence>
<feature type="transmembrane region" description="Helical" evidence="1">
    <location>
        <begin position="35"/>
        <end position="61"/>
    </location>
</feature>
<comment type="caution">
    <text evidence="2">The sequence shown here is derived from an EMBL/GenBank/DDBJ whole genome shotgun (WGS) entry which is preliminary data.</text>
</comment>
<keyword evidence="1" id="KW-0472">Membrane</keyword>
<proteinExistence type="predicted"/>